<dbReference type="InterPro" id="IPR001943">
    <property type="entry name" value="UVR_dom"/>
</dbReference>
<dbReference type="Proteomes" id="UP000240042">
    <property type="component" value="Unassembled WGS sequence"/>
</dbReference>
<dbReference type="InterPro" id="IPR036876">
    <property type="entry name" value="UVR_dom_sf"/>
</dbReference>
<reference evidence="4" key="1">
    <citation type="submission" date="2016-10" db="EMBL/GenBank/DDBJ databases">
        <authorList>
            <person name="Varghese N."/>
            <person name="Submissions S."/>
        </authorList>
    </citation>
    <scope>NUCLEOTIDE SEQUENCE [LARGE SCALE GENOMIC DNA]</scope>
    <source>
        <strain evidence="4">ATCC 43811</strain>
    </source>
</reference>
<feature type="domain" description="UVR" evidence="2">
    <location>
        <begin position="143"/>
        <end position="178"/>
    </location>
</feature>
<dbReference type="EMBL" id="FOKY01000001">
    <property type="protein sequence ID" value="SFB68522.1"/>
    <property type="molecule type" value="Genomic_DNA"/>
</dbReference>
<accession>A0A1I1D2C8</accession>
<keyword evidence="4" id="KW-1185">Reference proteome</keyword>
<keyword evidence="1" id="KW-0227">DNA damage</keyword>
<evidence type="ECO:0000256" key="1">
    <source>
        <dbReference type="ARBA" id="ARBA00023236"/>
    </source>
</evidence>
<dbReference type="AlphaFoldDB" id="A0A1I1D2C8"/>
<organism evidence="3 4">
    <name type="scientific">Brevinema andersonii</name>
    <dbReference type="NCBI Taxonomy" id="34097"/>
    <lineage>
        <taxon>Bacteria</taxon>
        <taxon>Pseudomonadati</taxon>
        <taxon>Spirochaetota</taxon>
        <taxon>Spirochaetia</taxon>
        <taxon>Brevinematales</taxon>
        <taxon>Brevinemataceae</taxon>
        <taxon>Brevinema</taxon>
    </lineage>
</organism>
<keyword evidence="1" id="KW-0742">SOS response</keyword>
<gene>
    <name evidence="3" type="ORF">SAMN02745150_00187</name>
</gene>
<evidence type="ECO:0000313" key="4">
    <source>
        <dbReference type="Proteomes" id="UP000240042"/>
    </source>
</evidence>
<evidence type="ECO:0000313" key="3">
    <source>
        <dbReference type="EMBL" id="SFB68522.1"/>
    </source>
</evidence>
<protein>
    <submittedName>
        <fullName evidence="3">UvrB/uvrC motif-containing protein</fullName>
    </submittedName>
</protein>
<evidence type="ECO:0000259" key="2">
    <source>
        <dbReference type="PROSITE" id="PS50151"/>
    </source>
</evidence>
<sequence length="178" mass="20826">MVNKHMINIQKITTINVDRKHVLYLYTDLGHFSTIITTQELCALERALEDNVKSYASNIMRYHNISLKRVYIFLRDSTIKCLVETDDAQISCGFMEALLLGIESNAEVLIDKTMLQNEYDPDNLEHQQLVNEILEEEKEFWVARKIETLLKEIDTAIKEERYEEAAVLRDQINMLSQK</sequence>
<dbReference type="GO" id="GO:0009432">
    <property type="term" value="P:SOS response"/>
    <property type="evidence" value="ECO:0007669"/>
    <property type="project" value="UniProtKB-KW"/>
</dbReference>
<dbReference type="RefSeq" id="WP_159428108.1">
    <property type="nucleotide sequence ID" value="NZ_FOKY01000001.1"/>
</dbReference>
<name>A0A1I1D2C8_BREAD</name>
<dbReference type="PROSITE" id="PS50151">
    <property type="entry name" value="UVR"/>
    <property type="match status" value="1"/>
</dbReference>
<dbReference type="STRING" id="34097.SAMN02745150_00187"/>
<dbReference type="Pfam" id="PF02151">
    <property type="entry name" value="UVR"/>
    <property type="match status" value="1"/>
</dbReference>
<proteinExistence type="predicted"/>
<dbReference type="SUPFAM" id="SSF46600">
    <property type="entry name" value="C-terminal UvrC-binding domain of UvrB"/>
    <property type="match status" value="1"/>
</dbReference>